<evidence type="ECO:0008006" key="3">
    <source>
        <dbReference type="Google" id="ProtNLM"/>
    </source>
</evidence>
<dbReference type="AlphaFoldDB" id="A0A1J7IGS6"/>
<evidence type="ECO:0000313" key="1">
    <source>
        <dbReference type="EMBL" id="OIW26919.1"/>
    </source>
</evidence>
<keyword evidence="2" id="KW-1185">Reference proteome</keyword>
<dbReference type="Proteomes" id="UP000182658">
    <property type="component" value="Unassembled WGS sequence"/>
</dbReference>
<gene>
    <name evidence="1" type="ORF">CONLIGDRAFT_635146</name>
</gene>
<evidence type="ECO:0000313" key="2">
    <source>
        <dbReference type="Proteomes" id="UP000182658"/>
    </source>
</evidence>
<sequence>MPTTSPSISTWQNRSEADHDTSHTTVTLALQRRWRRVKDWYMESYPTCDTGRHEPPWVSARRPNLANCRFYQLPDELILQILGDLDYVSKAIARRTCGLLLGISFDQTLFPQPFGSRSLNDIRVWPPFEQPAWSIPFEAGDEMRALRKQVDRLLDRDRFCDPCRQFREDGRYEKAMQALQGTLWCSHCNSMHKRPLFSAHQRDVPSATRICVLAEGKAPFCAHRSIGWDCTQNAASDRIETCRHPDHDRPVRAWYTCLKDALNDHQPSNREYQRPRLEFRPPFNDSPRATLQFETTFLLFHLHHRGGPVTRAWLQEQLTAKAPALNKMLCPHVTARDGQLLLPFGPDHCACFGCPRWIGHVCSPADSYFCCRCNAPKDSSGREGCFLPDEYDWRHAYRCAICHATYRWRRCGSAVFLEIDARMGTYDWALSVRRLPHSQRLMYWLYRLHPESWGILDDEELRHVAWCDDVHCMSRWRWESLSRLWEDA</sequence>
<dbReference type="STRING" id="1408157.A0A1J7IGS6"/>
<dbReference type="OrthoDB" id="3692147at2759"/>
<reference evidence="1 2" key="1">
    <citation type="submission" date="2016-10" db="EMBL/GenBank/DDBJ databases">
        <title>Draft genome sequence of Coniochaeta ligniaria NRRL30616, a lignocellulolytic fungus for bioabatement of inhibitors in plant biomass hydrolysates.</title>
        <authorList>
            <consortium name="DOE Joint Genome Institute"/>
            <person name="Jimenez D.J."/>
            <person name="Hector R.E."/>
            <person name="Riley R."/>
            <person name="Sun H."/>
            <person name="Grigoriev I.V."/>
            <person name="Van Elsas J.D."/>
            <person name="Nichols N.N."/>
        </authorList>
    </citation>
    <scope>NUCLEOTIDE SEQUENCE [LARGE SCALE GENOMIC DNA]</scope>
    <source>
        <strain evidence="1 2">NRRL 30616</strain>
    </source>
</reference>
<dbReference type="EMBL" id="KV875100">
    <property type="protein sequence ID" value="OIW26919.1"/>
    <property type="molecule type" value="Genomic_DNA"/>
</dbReference>
<name>A0A1J7IGS6_9PEZI</name>
<protein>
    <recommendedName>
        <fullName evidence="3">F-box domain-containing protein</fullName>
    </recommendedName>
</protein>
<dbReference type="InParanoid" id="A0A1J7IGS6"/>
<organism evidence="1 2">
    <name type="scientific">Coniochaeta ligniaria NRRL 30616</name>
    <dbReference type="NCBI Taxonomy" id="1408157"/>
    <lineage>
        <taxon>Eukaryota</taxon>
        <taxon>Fungi</taxon>
        <taxon>Dikarya</taxon>
        <taxon>Ascomycota</taxon>
        <taxon>Pezizomycotina</taxon>
        <taxon>Sordariomycetes</taxon>
        <taxon>Sordariomycetidae</taxon>
        <taxon>Coniochaetales</taxon>
        <taxon>Coniochaetaceae</taxon>
        <taxon>Coniochaeta</taxon>
    </lineage>
</organism>
<proteinExistence type="predicted"/>
<accession>A0A1J7IGS6</accession>